<feature type="domain" description="Rho-GAP" evidence="3">
    <location>
        <begin position="15"/>
        <end position="119"/>
    </location>
</feature>
<dbReference type="EMBL" id="JTDY01001597">
    <property type="protein sequence ID" value="KOB73424.1"/>
    <property type="molecule type" value="Genomic_DNA"/>
</dbReference>
<keyword evidence="5" id="KW-1185">Reference proteome</keyword>
<dbReference type="Proteomes" id="UP000037510">
    <property type="component" value="Unassembled WGS sequence"/>
</dbReference>
<dbReference type="InterPro" id="IPR008936">
    <property type="entry name" value="Rho_GTPase_activation_prot"/>
</dbReference>
<keyword evidence="1" id="KW-0343">GTPase activation</keyword>
<feature type="compositionally biased region" description="Basic and acidic residues" evidence="2">
    <location>
        <begin position="80"/>
        <end position="102"/>
    </location>
</feature>
<dbReference type="AlphaFoldDB" id="A0A0L7LDE7"/>
<dbReference type="STRING" id="104452.A0A0L7LDE7"/>
<sequence length="119" mass="13401">MIKKASLPDEPVFGRDLEEVCPATSPRVPEFVVACVTEIEREPENMCTDGLYRASGNLSQVQKIRLENKTHLQLYIVFDPDRPKQHARDTEQHGHPRADRLPEAVLPRAEGAAHTAHLL</sequence>
<evidence type="ECO:0000256" key="2">
    <source>
        <dbReference type="SAM" id="MobiDB-lite"/>
    </source>
</evidence>
<proteinExistence type="predicted"/>
<feature type="region of interest" description="Disordered" evidence="2">
    <location>
        <begin position="80"/>
        <end position="119"/>
    </location>
</feature>
<name>A0A0L7LDE7_OPEBR</name>
<evidence type="ECO:0000259" key="3">
    <source>
        <dbReference type="PROSITE" id="PS50238"/>
    </source>
</evidence>
<comment type="caution">
    <text evidence="4">The sequence shown here is derived from an EMBL/GenBank/DDBJ whole genome shotgun (WGS) entry which is preliminary data.</text>
</comment>
<evidence type="ECO:0000313" key="4">
    <source>
        <dbReference type="EMBL" id="KOB73424.1"/>
    </source>
</evidence>
<evidence type="ECO:0000313" key="5">
    <source>
        <dbReference type="Proteomes" id="UP000037510"/>
    </source>
</evidence>
<gene>
    <name evidence="4" type="ORF">OBRU01_08445</name>
</gene>
<dbReference type="InterPro" id="IPR000198">
    <property type="entry name" value="RhoGAP_dom"/>
</dbReference>
<dbReference type="GO" id="GO:0005096">
    <property type="term" value="F:GTPase activator activity"/>
    <property type="evidence" value="ECO:0007669"/>
    <property type="project" value="UniProtKB-KW"/>
</dbReference>
<protein>
    <submittedName>
        <fullName evidence="4">Putative Rho GTPase activating protein 15</fullName>
    </submittedName>
</protein>
<dbReference type="Gene3D" id="1.10.555.10">
    <property type="entry name" value="Rho GTPase activation protein"/>
    <property type="match status" value="1"/>
</dbReference>
<dbReference type="GO" id="GO:0005737">
    <property type="term" value="C:cytoplasm"/>
    <property type="evidence" value="ECO:0007669"/>
    <property type="project" value="TreeGrafter"/>
</dbReference>
<organism evidence="4 5">
    <name type="scientific">Operophtera brumata</name>
    <name type="common">Winter moth</name>
    <name type="synonym">Phalaena brumata</name>
    <dbReference type="NCBI Taxonomy" id="104452"/>
    <lineage>
        <taxon>Eukaryota</taxon>
        <taxon>Metazoa</taxon>
        <taxon>Ecdysozoa</taxon>
        <taxon>Arthropoda</taxon>
        <taxon>Hexapoda</taxon>
        <taxon>Insecta</taxon>
        <taxon>Pterygota</taxon>
        <taxon>Neoptera</taxon>
        <taxon>Endopterygota</taxon>
        <taxon>Lepidoptera</taxon>
        <taxon>Glossata</taxon>
        <taxon>Ditrysia</taxon>
        <taxon>Geometroidea</taxon>
        <taxon>Geometridae</taxon>
        <taxon>Larentiinae</taxon>
        <taxon>Operophtera</taxon>
    </lineage>
</organism>
<reference evidence="4 5" key="1">
    <citation type="journal article" date="2015" name="Genome Biol. Evol.">
        <title>The genome of winter moth (Operophtera brumata) provides a genomic perspective on sexual dimorphism and phenology.</title>
        <authorList>
            <person name="Derks M.F."/>
            <person name="Smit S."/>
            <person name="Salis L."/>
            <person name="Schijlen E."/>
            <person name="Bossers A."/>
            <person name="Mateman C."/>
            <person name="Pijl A.S."/>
            <person name="de Ridder D."/>
            <person name="Groenen M.A."/>
            <person name="Visser M.E."/>
            <person name="Megens H.J."/>
        </authorList>
    </citation>
    <scope>NUCLEOTIDE SEQUENCE [LARGE SCALE GENOMIC DNA]</scope>
    <source>
        <strain evidence="4">WM2013NL</strain>
        <tissue evidence="4">Head and thorax</tissue>
    </source>
</reference>
<dbReference type="PANTHER" id="PTHR23176:SF129">
    <property type="entry name" value="RHO GTPASE ACTIVATING PROTEIN AT 16F, ISOFORM E-RELATED"/>
    <property type="match status" value="1"/>
</dbReference>
<dbReference type="GO" id="GO:0007165">
    <property type="term" value="P:signal transduction"/>
    <property type="evidence" value="ECO:0007669"/>
    <property type="project" value="InterPro"/>
</dbReference>
<dbReference type="InterPro" id="IPR050729">
    <property type="entry name" value="Rho-GAP"/>
</dbReference>
<dbReference type="SUPFAM" id="SSF48350">
    <property type="entry name" value="GTPase activation domain, GAP"/>
    <property type="match status" value="1"/>
</dbReference>
<evidence type="ECO:0000256" key="1">
    <source>
        <dbReference type="ARBA" id="ARBA00022468"/>
    </source>
</evidence>
<dbReference type="PROSITE" id="PS50238">
    <property type="entry name" value="RHOGAP"/>
    <property type="match status" value="1"/>
</dbReference>
<accession>A0A0L7LDE7</accession>
<dbReference type="PANTHER" id="PTHR23176">
    <property type="entry name" value="RHO/RAC/CDC GTPASE-ACTIVATING PROTEIN"/>
    <property type="match status" value="1"/>
</dbReference>